<proteinExistence type="predicted"/>
<dbReference type="Proteomes" id="UP001596456">
    <property type="component" value="Unassembled WGS sequence"/>
</dbReference>
<evidence type="ECO:0000313" key="1">
    <source>
        <dbReference type="EMBL" id="MFC7332577.1"/>
    </source>
</evidence>
<name>A0ABW2KRG4_9PROT</name>
<keyword evidence="2" id="KW-1185">Reference proteome</keyword>
<organism evidence="1 2">
    <name type="scientific">Rhodocista pekingensis</name>
    <dbReference type="NCBI Taxonomy" id="201185"/>
    <lineage>
        <taxon>Bacteria</taxon>
        <taxon>Pseudomonadati</taxon>
        <taxon>Pseudomonadota</taxon>
        <taxon>Alphaproteobacteria</taxon>
        <taxon>Rhodospirillales</taxon>
        <taxon>Azospirillaceae</taxon>
        <taxon>Rhodocista</taxon>
    </lineage>
</organism>
<dbReference type="EMBL" id="JBHTCM010000006">
    <property type="protein sequence ID" value="MFC7332577.1"/>
    <property type="molecule type" value="Genomic_DNA"/>
</dbReference>
<accession>A0ABW2KRG4</accession>
<comment type="caution">
    <text evidence="1">The sequence shown here is derived from an EMBL/GenBank/DDBJ whole genome shotgun (WGS) entry which is preliminary data.</text>
</comment>
<sequence length="116" mass="11647">MSAPSVMSAPSALPPQASLTVYTDPSTGMRIALAVGRPGRSGAAVAWRRMLGGLDEAVEGALRGAGRCPAFAVVLPGRAAEADPRGALARCLERVELDGLRVGLELPAEAAGAVAA</sequence>
<evidence type="ECO:0000313" key="2">
    <source>
        <dbReference type="Proteomes" id="UP001596456"/>
    </source>
</evidence>
<dbReference type="RefSeq" id="WP_377357072.1">
    <property type="nucleotide sequence ID" value="NZ_JBHTCM010000006.1"/>
</dbReference>
<gene>
    <name evidence="1" type="ORF">ACFQPS_05330</name>
</gene>
<reference evidence="2" key="1">
    <citation type="journal article" date="2019" name="Int. J. Syst. Evol. Microbiol.">
        <title>The Global Catalogue of Microorganisms (GCM) 10K type strain sequencing project: providing services to taxonomists for standard genome sequencing and annotation.</title>
        <authorList>
            <consortium name="The Broad Institute Genomics Platform"/>
            <consortium name="The Broad Institute Genome Sequencing Center for Infectious Disease"/>
            <person name="Wu L."/>
            <person name="Ma J."/>
        </authorList>
    </citation>
    <scope>NUCLEOTIDE SEQUENCE [LARGE SCALE GENOMIC DNA]</scope>
    <source>
        <strain evidence="2">CGMCC 1.16275</strain>
    </source>
</reference>
<protein>
    <submittedName>
        <fullName evidence="1">Uncharacterized protein</fullName>
    </submittedName>
</protein>